<proteinExistence type="predicted"/>
<dbReference type="InterPro" id="IPR011990">
    <property type="entry name" value="TPR-like_helical_dom_sf"/>
</dbReference>
<accession>F8AJV3</accession>
<gene>
    <name evidence="5" type="ordered locus">Metok_1340</name>
</gene>
<dbReference type="Gene3D" id="1.25.40.10">
    <property type="entry name" value="Tetratricopeptide repeat domain"/>
    <property type="match status" value="3"/>
</dbReference>
<dbReference type="PANTHER" id="PTHR44858">
    <property type="entry name" value="TETRATRICOPEPTIDE REPEAT PROTEIN 6"/>
    <property type="match status" value="1"/>
</dbReference>
<dbReference type="STRING" id="647113.Metok_1340"/>
<organism evidence="5 6">
    <name type="scientific">Methanothermococcus okinawensis (strain DSM 14208 / JCM 11175 / IH1)</name>
    <dbReference type="NCBI Taxonomy" id="647113"/>
    <lineage>
        <taxon>Archaea</taxon>
        <taxon>Methanobacteriati</taxon>
        <taxon>Methanobacteriota</taxon>
        <taxon>Methanomada group</taxon>
        <taxon>Methanococci</taxon>
        <taxon>Methanococcales</taxon>
        <taxon>Methanococcaceae</taxon>
        <taxon>Methanothermococcus</taxon>
    </lineage>
</organism>
<dbReference type="KEGG" id="mok:Metok_1340"/>
<keyword evidence="2 3" id="KW-0802">TPR repeat</keyword>
<evidence type="ECO:0000313" key="5">
    <source>
        <dbReference type="EMBL" id="AEH07305.1"/>
    </source>
</evidence>
<dbReference type="Pfam" id="PF13414">
    <property type="entry name" value="TPR_11"/>
    <property type="match status" value="1"/>
</dbReference>
<dbReference type="PROSITE" id="PS50293">
    <property type="entry name" value="TPR_REGION"/>
    <property type="match status" value="1"/>
</dbReference>
<name>F8AJV3_METOI</name>
<evidence type="ECO:0000313" key="6">
    <source>
        <dbReference type="Proteomes" id="UP000009296"/>
    </source>
</evidence>
<keyword evidence="1" id="KW-0677">Repeat</keyword>
<sequence>MINLSSIHWNIPKLAVGIICFIGVIILAGSAYSAYHTEEMAAKYTNMGIKEYSDGNYEKSIEYFKEALKYDPNYPWAWYNMGNAYGNENQFHHYDKLPSQTYCEAGLPDEQKKYDEAIKCYNIFIKLDPKDAALGYSGIGNSNYLYYDSYLDRKYEVLPYLFEALKHKDEISKNSGKEGVAALYANIGRTYLAMSELDDALKYYKLSVNTAPVDSAYEHITWVYVNLGDYNTGYKYAQDYLTLGSKYGWDSDLGLMPAAICAYHLGKYDEAIKLCSEIPSKFPDSAYVGEAYRYMAISNMKKGNKNNAIKYLNDDIKTCTNALTSKDTSPSDIPGAYFERGLSYYLIGEYTNDTTYYKKAMNDFEYLYNHPEISNREVAHQNYYIKGSLALSCVKEKLDDKKDAENIINKISQNLNSDPNLIGWKKYYGKRINKLKSDISSNSISEIPSWIVELGH</sequence>
<evidence type="ECO:0000256" key="3">
    <source>
        <dbReference type="PROSITE-ProRule" id="PRU00339"/>
    </source>
</evidence>
<dbReference type="SUPFAM" id="SSF48452">
    <property type="entry name" value="TPR-like"/>
    <property type="match status" value="2"/>
</dbReference>
<dbReference type="AlphaFoldDB" id="F8AJV3"/>
<dbReference type="InterPro" id="IPR019734">
    <property type="entry name" value="TPR_rpt"/>
</dbReference>
<keyword evidence="4" id="KW-0472">Membrane</keyword>
<dbReference type="Pfam" id="PF13181">
    <property type="entry name" value="TPR_8"/>
    <property type="match status" value="1"/>
</dbReference>
<reference evidence="5" key="1">
    <citation type="submission" date="2011-05" db="EMBL/GenBank/DDBJ databases">
        <title>Complete sequence of chromosome of Methanothermococcus okinawensis IH1.</title>
        <authorList>
            <consortium name="US DOE Joint Genome Institute"/>
            <person name="Lucas S."/>
            <person name="Han J."/>
            <person name="Lapidus A."/>
            <person name="Cheng J.-F."/>
            <person name="Goodwin L."/>
            <person name="Pitluck S."/>
            <person name="Peters L."/>
            <person name="Mikhailova N."/>
            <person name="Held B."/>
            <person name="Han C."/>
            <person name="Tapia R."/>
            <person name="Land M."/>
            <person name="Hauser L."/>
            <person name="Kyrpides N."/>
            <person name="Ivanova N."/>
            <person name="Pagani I."/>
            <person name="Sieprawska-Lupa M."/>
            <person name="Takai K."/>
            <person name="Miyazaki J."/>
            <person name="Whitman W."/>
            <person name="Woyke T."/>
        </authorList>
    </citation>
    <scope>NUCLEOTIDE SEQUENCE</scope>
    <source>
        <strain evidence="5">IH1</strain>
    </source>
</reference>
<dbReference type="InterPro" id="IPR050498">
    <property type="entry name" value="Ycf3"/>
</dbReference>
<keyword evidence="4" id="KW-0812">Transmembrane</keyword>
<keyword evidence="4" id="KW-1133">Transmembrane helix</keyword>
<feature type="transmembrane region" description="Helical" evidence="4">
    <location>
        <begin position="14"/>
        <end position="35"/>
    </location>
</feature>
<keyword evidence="6" id="KW-1185">Reference proteome</keyword>
<evidence type="ECO:0000256" key="2">
    <source>
        <dbReference type="ARBA" id="ARBA00022803"/>
    </source>
</evidence>
<dbReference type="HOGENOM" id="CLU_560976_0_0_2"/>
<evidence type="ECO:0000256" key="4">
    <source>
        <dbReference type="SAM" id="Phobius"/>
    </source>
</evidence>
<dbReference type="SMART" id="SM00028">
    <property type="entry name" value="TPR"/>
    <property type="match status" value="6"/>
</dbReference>
<dbReference type="PANTHER" id="PTHR44858:SF1">
    <property type="entry name" value="UDP-N-ACETYLGLUCOSAMINE--PEPTIDE N-ACETYLGLUCOSAMINYLTRANSFERASE SPINDLY-RELATED"/>
    <property type="match status" value="1"/>
</dbReference>
<dbReference type="EMBL" id="CP002792">
    <property type="protein sequence ID" value="AEH07305.1"/>
    <property type="molecule type" value="Genomic_DNA"/>
</dbReference>
<dbReference type="eggNOG" id="arCOG03038">
    <property type="taxonomic scope" value="Archaea"/>
</dbReference>
<protein>
    <submittedName>
        <fullName evidence="5">Tetratricopeptide TPR_1 repeat-containing protein</fullName>
    </submittedName>
</protein>
<feature type="repeat" description="TPR" evidence="3">
    <location>
        <begin position="41"/>
        <end position="74"/>
    </location>
</feature>
<dbReference type="Pfam" id="PF13174">
    <property type="entry name" value="TPR_6"/>
    <property type="match status" value="1"/>
</dbReference>
<dbReference type="Proteomes" id="UP000009296">
    <property type="component" value="Chromosome"/>
</dbReference>
<dbReference type="PROSITE" id="PS50005">
    <property type="entry name" value="TPR"/>
    <property type="match status" value="2"/>
</dbReference>
<evidence type="ECO:0000256" key="1">
    <source>
        <dbReference type="ARBA" id="ARBA00022737"/>
    </source>
</evidence>
<feature type="repeat" description="TPR" evidence="3">
    <location>
        <begin position="181"/>
        <end position="214"/>
    </location>
</feature>